<keyword evidence="2" id="KW-1185">Reference proteome</keyword>
<protein>
    <submittedName>
        <fullName evidence="1">Uncharacterized protein</fullName>
    </submittedName>
</protein>
<dbReference type="HOGENOM" id="CLU_153898_0_0_5"/>
<dbReference type="Proteomes" id="UP000006830">
    <property type="component" value="Chromosome"/>
</dbReference>
<organism evidence="1 2">
    <name type="scientific">Rickettsia akari (strain Hartford)</name>
    <dbReference type="NCBI Taxonomy" id="293614"/>
    <lineage>
        <taxon>Bacteria</taxon>
        <taxon>Pseudomonadati</taxon>
        <taxon>Pseudomonadota</taxon>
        <taxon>Alphaproteobacteria</taxon>
        <taxon>Rickettsiales</taxon>
        <taxon>Rickettsiaceae</taxon>
        <taxon>Rickettsieae</taxon>
        <taxon>Rickettsia</taxon>
        <taxon>spotted fever group</taxon>
    </lineage>
</organism>
<evidence type="ECO:0000313" key="2">
    <source>
        <dbReference type="Proteomes" id="UP000006830"/>
    </source>
</evidence>
<name>A8GP76_RICAH</name>
<dbReference type="KEGG" id="rak:A1C_04695"/>
<gene>
    <name evidence="1" type="ordered locus">A1C_04695</name>
</gene>
<dbReference type="EMBL" id="CP000847">
    <property type="protein sequence ID" value="ABV75201.1"/>
    <property type="molecule type" value="Genomic_DNA"/>
</dbReference>
<dbReference type="STRING" id="293614.A1C_04695"/>
<sequence length="111" mass="12975">MFLELIDKNSIFLSTQEFFPMSTKHAVAQTRGIIKNYKYVLPNAYSMDYDITNVQNGDLLLITECNILIEWLSEKLNNYKLANMARIFDIVSLMQFYKKMGNIKSMISNIF</sequence>
<reference evidence="1" key="1">
    <citation type="submission" date="2007-09" db="EMBL/GenBank/DDBJ databases">
        <title>Complete Genome Sequence of Rickettsia akari.</title>
        <authorList>
            <person name="Madan A."/>
            <person name="Fahey J."/>
            <person name="Helton E."/>
            <person name="Ketteman M."/>
            <person name="Madan A."/>
            <person name="Rodrigues S."/>
            <person name="Sanchez A."/>
            <person name="Whiting M."/>
            <person name="Dasch G."/>
            <person name="Eremeeva M."/>
        </authorList>
    </citation>
    <scope>NUCLEOTIDE SEQUENCE</scope>
    <source>
        <strain evidence="1">Hartford</strain>
    </source>
</reference>
<proteinExistence type="predicted"/>
<evidence type="ECO:0000313" key="1">
    <source>
        <dbReference type="EMBL" id="ABV75201.1"/>
    </source>
</evidence>
<accession>A8GP76</accession>
<dbReference type="AlphaFoldDB" id="A8GP76"/>